<dbReference type="SMART" id="SM00257">
    <property type="entry name" value="LysM"/>
    <property type="match status" value="1"/>
</dbReference>
<feature type="region of interest" description="Disordered" evidence="2">
    <location>
        <begin position="44"/>
        <end position="72"/>
    </location>
</feature>
<feature type="chain" id="PRO_5021008673" evidence="3">
    <location>
        <begin position="35"/>
        <end position="304"/>
    </location>
</feature>
<protein>
    <submittedName>
        <fullName evidence="5">Lipoprotein NlpD</fullName>
    </submittedName>
</protein>
<keyword evidence="5" id="KW-0449">Lipoprotein</keyword>
<dbReference type="Proteomes" id="UP000293433">
    <property type="component" value="Unassembled WGS sequence"/>
</dbReference>
<organism evidence="5 6">
    <name type="scientific">Sphaerotilus mobilis</name>
    <dbReference type="NCBI Taxonomy" id="47994"/>
    <lineage>
        <taxon>Bacteria</taxon>
        <taxon>Pseudomonadati</taxon>
        <taxon>Pseudomonadota</taxon>
        <taxon>Betaproteobacteria</taxon>
        <taxon>Burkholderiales</taxon>
        <taxon>Sphaerotilaceae</taxon>
        <taxon>Sphaerotilus</taxon>
    </lineage>
</organism>
<dbReference type="PANTHER" id="PTHR21666:SF263">
    <property type="entry name" value="MUREIN HYDROLASE ACTIVATOR NLPD"/>
    <property type="match status" value="1"/>
</dbReference>
<dbReference type="Pfam" id="PF01476">
    <property type="entry name" value="LysM"/>
    <property type="match status" value="1"/>
</dbReference>
<evidence type="ECO:0000313" key="5">
    <source>
        <dbReference type="EMBL" id="RZS56698.1"/>
    </source>
</evidence>
<evidence type="ECO:0000259" key="4">
    <source>
        <dbReference type="PROSITE" id="PS51782"/>
    </source>
</evidence>
<dbReference type="InterPro" id="IPR050570">
    <property type="entry name" value="Cell_wall_metabolism_enzyme"/>
</dbReference>
<dbReference type="Pfam" id="PF01551">
    <property type="entry name" value="Peptidase_M23"/>
    <property type="match status" value="1"/>
</dbReference>
<sequence>MTLKPIAARAARFVVFGTSVLLLVACAGAPKVQAPVEDRYTQAVRQTTPAPTPAASPEVPKAPPGVENAGKPGYYTVRPGDTLIRVGLETGQNWRDLQRWNGLDNPDRIEVGQVLRVLPPGQDPGASTVRAVTPPRPVDKPASDSKTLPPATGTAVLPVPVPVPAPAVPTPAPAAAASAQGDDDLNWIWPAQGAVVAAFDDSRNKGVAIGGKAGDPVIAAADGRVVYAGSGLRGYGNLVIIKHNDTFLTAYAHNQALLVREDQAVKRGQKIAEMGSTDADRVQLHFEIRRRGKPVDPARYLPNR</sequence>
<dbReference type="EMBL" id="SGWV01000008">
    <property type="protein sequence ID" value="RZS56698.1"/>
    <property type="molecule type" value="Genomic_DNA"/>
</dbReference>
<dbReference type="PANTHER" id="PTHR21666">
    <property type="entry name" value="PEPTIDASE-RELATED"/>
    <property type="match status" value="1"/>
</dbReference>
<dbReference type="InterPro" id="IPR011055">
    <property type="entry name" value="Dup_hybrid_motif"/>
</dbReference>
<gene>
    <name evidence="5" type="ORF">EV685_1251</name>
</gene>
<feature type="domain" description="LysM" evidence="4">
    <location>
        <begin position="73"/>
        <end position="117"/>
    </location>
</feature>
<proteinExistence type="inferred from homology"/>
<comment type="similarity">
    <text evidence="1">Belongs to the E.coli NlpD/Haemophilus LppB family.</text>
</comment>
<dbReference type="RefSeq" id="WP_130481139.1">
    <property type="nucleotide sequence ID" value="NZ_SGWV01000008.1"/>
</dbReference>
<evidence type="ECO:0000256" key="3">
    <source>
        <dbReference type="SAM" id="SignalP"/>
    </source>
</evidence>
<dbReference type="CDD" id="cd00118">
    <property type="entry name" value="LysM"/>
    <property type="match status" value="1"/>
</dbReference>
<evidence type="ECO:0000256" key="2">
    <source>
        <dbReference type="SAM" id="MobiDB-lite"/>
    </source>
</evidence>
<dbReference type="OrthoDB" id="9795421at2"/>
<feature type="region of interest" description="Disordered" evidence="2">
    <location>
        <begin position="117"/>
        <end position="157"/>
    </location>
</feature>
<comment type="caution">
    <text evidence="5">The sequence shown here is derived from an EMBL/GenBank/DDBJ whole genome shotgun (WGS) entry which is preliminary data.</text>
</comment>
<name>A0A4Q7LS58_9BURK</name>
<dbReference type="GO" id="GO:0009279">
    <property type="term" value="C:cell outer membrane"/>
    <property type="evidence" value="ECO:0007669"/>
    <property type="project" value="TreeGrafter"/>
</dbReference>
<dbReference type="GO" id="GO:0004222">
    <property type="term" value="F:metalloendopeptidase activity"/>
    <property type="evidence" value="ECO:0007669"/>
    <property type="project" value="TreeGrafter"/>
</dbReference>
<dbReference type="CDD" id="cd12797">
    <property type="entry name" value="M23_peptidase"/>
    <property type="match status" value="1"/>
</dbReference>
<dbReference type="SUPFAM" id="SSF51261">
    <property type="entry name" value="Duplicated hybrid motif"/>
    <property type="match status" value="1"/>
</dbReference>
<evidence type="ECO:0000313" key="6">
    <source>
        <dbReference type="Proteomes" id="UP000293433"/>
    </source>
</evidence>
<dbReference type="InterPro" id="IPR016047">
    <property type="entry name" value="M23ase_b-sheet_dom"/>
</dbReference>
<dbReference type="InterPro" id="IPR036779">
    <property type="entry name" value="LysM_dom_sf"/>
</dbReference>
<dbReference type="Gene3D" id="3.10.350.10">
    <property type="entry name" value="LysM domain"/>
    <property type="match status" value="1"/>
</dbReference>
<keyword evidence="6" id="KW-1185">Reference proteome</keyword>
<dbReference type="PROSITE" id="PS51782">
    <property type="entry name" value="LYSM"/>
    <property type="match status" value="1"/>
</dbReference>
<dbReference type="Gene3D" id="2.70.70.10">
    <property type="entry name" value="Glucose Permease (Domain IIA)"/>
    <property type="match status" value="1"/>
</dbReference>
<dbReference type="AlphaFoldDB" id="A0A4Q7LS58"/>
<dbReference type="SUPFAM" id="SSF54106">
    <property type="entry name" value="LysM domain"/>
    <property type="match status" value="1"/>
</dbReference>
<dbReference type="GO" id="GO:0032153">
    <property type="term" value="C:cell division site"/>
    <property type="evidence" value="ECO:0007669"/>
    <property type="project" value="TreeGrafter"/>
</dbReference>
<reference evidence="5 6" key="1">
    <citation type="submission" date="2019-02" db="EMBL/GenBank/DDBJ databases">
        <title>Genomic Encyclopedia of Type Strains, Phase IV (KMG-IV): sequencing the most valuable type-strain genomes for metagenomic binning, comparative biology and taxonomic classification.</title>
        <authorList>
            <person name="Goeker M."/>
        </authorList>
    </citation>
    <scope>NUCLEOTIDE SEQUENCE [LARGE SCALE GENOMIC DNA]</scope>
    <source>
        <strain evidence="5 6">DSM 10617</strain>
    </source>
</reference>
<accession>A0A4Q7LS58</accession>
<evidence type="ECO:0000256" key="1">
    <source>
        <dbReference type="ARBA" id="ARBA00038420"/>
    </source>
</evidence>
<keyword evidence="3" id="KW-0732">Signal</keyword>
<dbReference type="InterPro" id="IPR018392">
    <property type="entry name" value="LysM"/>
</dbReference>
<feature type="signal peptide" evidence="3">
    <location>
        <begin position="1"/>
        <end position="34"/>
    </location>
</feature>
<dbReference type="PROSITE" id="PS51257">
    <property type="entry name" value="PROKAR_LIPOPROTEIN"/>
    <property type="match status" value="1"/>
</dbReference>